<keyword evidence="3" id="KW-1185">Reference proteome</keyword>
<name>A0A9P7XYN3_9FUNG</name>
<dbReference type="EMBL" id="JAHRHY010000005">
    <property type="protein sequence ID" value="KAG9069591.1"/>
    <property type="molecule type" value="Genomic_DNA"/>
</dbReference>
<dbReference type="InterPro" id="IPR032675">
    <property type="entry name" value="LRR_dom_sf"/>
</dbReference>
<evidence type="ECO:0008006" key="4">
    <source>
        <dbReference type="Google" id="ProtNLM"/>
    </source>
</evidence>
<dbReference type="SUPFAM" id="SSF52047">
    <property type="entry name" value="RNI-like"/>
    <property type="match status" value="1"/>
</dbReference>
<dbReference type="Gene3D" id="3.80.10.10">
    <property type="entry name" value="Ribonuclease Inhibitor"/>
    <property type="match status" value="1"/>
</dbReference>
<protein>
    <recommendedName>
        <fullName evidence="4">F-box domain-containing protein</fullName>
    </recommendedName>
</protein>
<feature type="region of interest" description="Disordered" evidence="1">
    <location>
        <begin position="169"/>
        <end position="194"/>
    </location>
</feature>
<comment type="caution">
    <text evidence="2">The sequence shown here is derived from an EMBL/GenBank/DDBJ whole genome shotgun (WGS) entry which is preliminary data.</text>
</comment>
<reference evidence="2" key="1">
    <citation type="submission" date="2021-06" db="EMBL/GenBank/DDBJ databases">
        <title>Genome Sequence of Mortierella hyaline Strain SCG-10, a Cold-Adapted, Nitrate-Reducing Fungus Isolated from Soil in Minnesota, USA.</title>
        <authorList>
            <person name="Aldossari N."/>
        </authorList>
    </citation>
    <scope>NUCLEOTIDE SEQUENCE</scope>
    <source>
        <strain evidence="2">SCG-10</strain>
    </source>
</reference>
<evidence type="ECO:0000256" key="1">
    <source>
        <dbReference type="SAM" id="MobiDB-lite"/>
    </source>
</evidence>
<feature type="compositionally biased region" description="Polar residues" evidence="1">
    <location>
        <begin position="169"/>
        <end position="178"/>
    </location>
</feature>
<gene>
    <name evidence="2" type="ORF">KI688_010495</name>
</gene>
<dbReference type="OrthoDB" id="2423301at2759"/>
<accession>A0A9P7XYN3</accession>
<organism evidence="2 3">
    <name type="scientific">Linnemannia hyalina</name>
    <dbReference type="NCBI Taxonomy" id="64524"/>
    <lineage>
        <taxon>Eukaryota</taxon>
        <taxon>Fungi</taxon>
        <taxon>Fungi incertae sedis</taxon>
        <taxon>Mucoromycota</taxon>
        <taxon>Mortierellomycotina</taxon>
        <taxon>Mortierellomycetes</taxon>
        <taxon>Mortierellales</taxon>
        <taxon>Mortierellaceae</taxon>
        <taxon>Linnemannia</taxon>
    </lineage>
</organism>
<sequence>MNDSLSQLPLECLQRILEIITSRHRRETLTSLNALLRVNRYIAQVTLPFIYHSPFLSEHVYTYFKERGLRELVRTLLGNVLLCGGEVSKDLIGEFKLDSSLSSPSAADTDTDAKSSYPKVRPLNYLGHLRCLDFPMGRFTNSILQERDELSEDEVAYIEGGEFWSQCPVGNNSMTPDTNSSSMELDDDNNSMDSNDLKERLDRRRKELAWYFWEVGLYRDTLWTLSTPVLDQLEGLSFPLSDIYRWTGVVGRLGRLETLKFVLDEIPPDKSSIDPINDDEATRLYKDEAMQLLVHFVREHTRIFKGQLQTINICTQHHRSRYFDQPWHHNFWMQIYRLLPPMDRPTFLSRENLMRLLAHPEITDLGRVKEVLYIYTAIETQGSHLPRSIEIGRGWVDMPVLTDLKIEAHSHRLLIDQMLLFHCPNLTTVYLSDNTRMYQCQDIIPALPAQLEKVTKLELEGWPALTFHPATLVWATELKVLRICVDSRVAGSAHFIPPVKELNRSYGGHQDEDGLATGAKDGQEGGEMLPLMIQRPAWSWDWKFRQLKKLEFTGEFAFRFQFRMLHGCPALKELTLKMGTEQEDSHVRALTHADFYIPNDETGLDELDPMDPTTAPAQEPTRIIIAHSVEILTMWGAWILSDSLIPTLLYDSFPKLREVSLSGCNGFTLPALITCLLTTLAERISRVLVSIPEPTQEERKELGLLRKAGWKVDMGALKVGMDVEVLKVKVYFVLGRGGDKREYAVLKDVEEARE</sequence>
<evidence type="ECO:0000313" key="2">
    <source>
        <dbReference type="EMBL" id="KAG9069591.1"/>
    </source>
</evidence>
<proteinExistence type="predicted"/>
<dbReference type="AlphaFoldDB" id="A0A9P7XYN3"/>
<dbReference type="Proteomes" id="UP000707451">
    <property type="component" value="Unassembled WGS sequence"/>
</dbReference>
<evidence type="ECO:0000313" key="3">
    <source>
        <dbReference type="Proteomes" id="UP000707451"/>
    </source>
</evidence>